<dbReference type="RefSeq" id="WP_115044386.1">
    <property type="nucleotide sequence ID" value="NZ_UGVB01000001.1"/>
</dbReference>
<gene>
    <name evidence="1" type="ORF">NCTC10894_00328</name>
</gene>
<reference evidence="1 2" key="1">
    <citation type="submission" date="2018-06" db="EMBL/GenBank/DDBJ databases">
        <authorList>
            <consortium name="Pathogen Informatics"/>
            <person name="Doyle S."/>
        </authorList>
    </citation>
    <scope>NUCLEOTIDE SEQUENCE [LARGE SCALE GENOMIC DNA]</scope>
    <source>
        <strain evidence="1 2">NCTC10894</strain>
    </source>
</reference>
<dbReference type="Proteomes" id="UP000255008">
    <property type="component" value="Unassembled WGS sequence"/>
</dbReference>
<dbReference type="EMBL" id="UGVE01000001">
    <property type="protein sequence ID" value="SUD95998.1"/>
    <property type="molecule type" value="Genomic_DNA"/>
</dbReference>
<sequence>MATHDAWALACRLFAGGTPILRAALSPRESAALPALGQAVKPTTLDQRFVLCPYCHQHRAQVWGGGRRGCSCQCPECGPVDVAADDGAALALDEDWLRRKLRLALSIESRDGIDALGDGVWRLGDSRCSPVLLARDLIRLWREPALLERVRVAGGPIRVITPKPRETRGAPFGPAVEWLALEDRFAFYGGGISFIAPTGEPPAPQASDPTTPVKGPFSADFRWVTLPDWPHGPIRLTEAQAAVFDALWSFKGEPRTADQIMRRAGLNSDKPIDVFKVKTRDKGKPEAEGPLVAYRALVQVVQGRPGLYSMPCAAALSPVQA</sequence>
<dbReference type="AlphaFoldDB" id="A0AAJ4ZIG6"/>
<protein>
    <submittedName>
        <fullName evidence="1">Uncharacterized protein</fullName>
    </submittedName>
</protein>
<proteinExistence type="predicted"/>
<organism evidence="1 2">
    <name type="scientific">Ralstonia mannitolilytica</name>
    <dbReference type="NCBI Taxonomy" id="105219"/>
    <lineage>
        <taxon>Bacteria</taxon>
        <taxon>Pseudomonadati</taxon>
        <taxon>Pseudomonadota</taxon>
        <taxon>Betaproteobacteria</taxon>
        <taxon>Burkholderiales</taxon>
        <taxon>Burkholderiaceae</taxon>
        <taxon>Ralstonia</taxon>
    </lineage>
</organism>
<accession>A0AAJ4ZIG6</accession>
<comment type="caution">
    <text evidence="1">The sequence shown here is derived from an EMBL/GenBank/DDBJ whole genome shotgun (WGS) entry which is preliminary data.</text>
</comment>
<name>A0AAJ4ZIG6_9RALS</name>
<evidence type="ECO:0000313" key="2">
    <source>
        <dbReference type="Proteomes" id="UP000255008"/>
    </source>
</evidence>
<evidence type="ECO:0000313" key="1">
    <source>
        <dbReference type="EMBL" id="SUD95998.1"/>
    </source>
</evidence>